<dbReference type="InterPro" id="IPR028889">
    <property type="entry name" value="USP"/>
</dbReference>
<feature type="region of interest" description="Disordered" evidence="1">
    <location>
        <begin position="49"/>
        <end position="119"/>
    </location>
</feature>
<dbReference type="OrthoDB" id="3884955at2759"/>
<dbReference type="InterPro" id="IPR038765">
    <property type="entry name" value="Papain-like_cys_pep_sf"/>
</dbReference>
<feature type="domain" description="USP" evidence="2">
    <location>
        <begin position="617"/>
        <end position="999"/>
    </location>
</feature>
<dbReference type="PROSITE" id="PS50235">
    <property type="entry name" value="USP_3"/>
    <property type="match status" value="1"/>
</dbReference>
<organism evidence="3 4">
    <name type="scientific">Rhynchosporium agropyri</name>
    <dbReference type="NCBI Taxonomy" id="914238"/>
    <lineage>
        <taxon>Eukaryota</taxon>
        <taxon>Fungi</taxon>
        <taxon>Dikarya</taxon>
        <taxon>Ascomycota</taxon>
        <taxon>Pezizomycotina</taxon>
        <taxon>Leotiomycetes</taxon>
        <taxon>Helotiales</taxon>
        <taxon>Ploettnerulaceae</taxon>
        <taxon>Rhynchosporium</taxon>
    </lineage>
</organism>
<feature type="region of interest" description="Disordered" evidence="1">
    <location>
        <begin position="575"/>
        <end position="599"/>
    </location>
</feature>
<dbReference type="GO" id="GO:0016579">
    <property type="term" value="P:protein deubiquitination"/>
    <property type="evidence" value="ECO:0007669"/>
    <property type="project" value="InterPro"/>
</dbReference>
<name>A0A1E1KKN5_9HELO</name>
<evidence type="ECO:0000256" key="1">
    <source>
        <dbReference type="SAM" id="MobiDB-lite"/>
    </source>
</evidence>
<feature type="compositionally biased region" description="Basic residues" evidence="1">
    <location>
        <begin position="49"/>
        <end position="62"/>
    </location>
</feature>
<evidence type="ECO:0000313" key="4">
    <source>
        <dbReference type="Proteomes" id="UP000178912"/>
    </source>
</evidence>
<evidence type="ECO:0000313" key="3">
    <source>
        <dbReference type="EMBL" id="CZS98541.1"/>
    </source>
</evidence>
<dbReference type="EMBL" id="FJUX01000037">
    <property type="protein sequence ID" value="CZS98541.1"/>
    <property type="molecule type" value="Genomic_DNA"/>
</dbReference>
<dbReference type="InterPro" id="IPR001394">
    <property type="entry name" value="Peptidase_C19_UCH"/>
</dbReference>
<feature type="region of interest" description="Disordered" evidence="1">
    <location>
        <begin position="1047"/>
        <end position="1072"/>
    </location>
</feature>
<dbReference type="Proteomes" id="UP000178912">
    <property type="component" value="Unassembled WGS sequence"/>
</dbReference>
<dbReference type="Gene3D" id="3.90.70.10">
    <property type="entry name" value="Cysteine proteinases"/>
    <property type="match status" value="1"/>
</dbReference>
<sequence>MAAPNSNHQGKVGGEVCSAIERKWIETGLIEEAWEAGCRAWKYARVKDPRHKGTPYKGGSRRSRFDDQGLSKVRPRKPVASKQGAPPPPASSCSSDDNDSSSSDDNDDGQGVKGREPRFARPAHSSIMFNMFKLVCLGAFAETIPGDTQSFIWTDIYAACNRKEPRFRPRIENRDPYGRKALNMSIEARFPYMISNGRSRIHIMPNMGPTAHYLNNLVGVFPPIMLPLVLLMDNYALGEERAELILRFDHLHLIGYQTPYRQKSRFKIQPDKRSEDELMEQWTTGIATEEGCSTKVWRVLDQSDPYEIIPRIGPDRVPWAFEGGPIPDLMTTQIFYAIFAQFLSALEDECDKYYVTTCTVETLMIAYFWQMVHRNDANEEFRDLFGLQISIYDRSPLMVSVGKKAHGLQMFSGGPISGEFESLADFDFDQGNLDFSPWASNLARYTWDAEITTIQRHFRKNLRAATPWWPNPLPPVPPLPSLNKKSGIATPDPKGALDDTDDEEGLFIRSAADDELRRVPAGLDDELGMSVAEILRNETFPQYSEMVASLNGEFSLTMREVHGSLWDIADETEDGENVENGTVPPGSDPAIPAPKRPTPHEDNLVPQTDSSVHRQVFNFRNAGSTCYASVILQLFHHIEPLRALLLQEFPCSEETGRHPSDIDLISNLPRKQYLRLAETKMLLYDTFTHGCQILDGLLSKSYVKRHEILSFVEDCCNPLDTEYKNREADSEELFAHILSWLNIAADTSTPLTSGTRPIILLANERHSRAVDLSQPRGLRDDEETQMEAYKSEGYRSSITDTTTIQIVRESICNLTECNGISRTFEQTSVLTLQLAVQPLPGKNVSLNALIDVMMKDCPSEGSECPIDKSHSNLNKKFRRRFGILPEIFKIHIARFGNGGPRGTQTLMDEVDMPTALDLSRWVDGGPGMFSEELWIGREKTNQNSRYDLVGMVVYANHHYLAYVKVAEIWYLFDDPQDVPKKEEPSARKRPASLAPADQEIPAKGTAVHGAAGGEDRPILSPKPDYADDDPLLREASVNIGDSASIVGSRDKTREQLRGNVSPDRESVSSASDMMSYIRDPRKCASLLIGSTRQPNSSVQFDDEVRQQEEIDAELDRLMVVHRSSIRSVLSRQRALDSAIMKRLQDENE</sequence>
<proteinExistence type="predicted"/>
<feature type="compositionally biased region" description="Acidic residues" evidence="1">
    <location>
        <begin position="96"/>
        <end position="108"/>
    </location>
</feature>
<keyword evidence="4" id="KW-1185">Reference proteome</keyword>
<evidence type="ECO:0000259" key="2">
    <source>
        <dbReference type="PROSITE" id="PS50235"/>
    </source>
</evidence>
<dbReference type="GO" id="GO:0004843">
    <property type="term" value="F:cysteine-type deubiquitinase activity"/>
    <property type="evidence" value="ECO:0007669"/>
    <property type="project" value="InterPro"/>
</dbReference>
<accession>A0A1E1KKN5</accession>
<feature type="region of interest" description="Disordered" evidence="1">
    <location>
        <begin position="979"/>
        <end position="1029"/>
    </location>
</feature>
<dbReference type="InterPro" id="IPR050185">
    <property type="entry name" value="Ub_carboxyl-term_hydrolase"/>
</dbReference>
<dbReference type="AlphaFoldDB" id="A0A1E1KKN5"/>
<reference evidence="4" key="1">
    <citation type="submission" date="2016-03" db="EMBL/GenBank/DDBJ databases">
        <authorList>
            <person name="Guldener U."/>
        </authorList>
    </citation>
    <scope>NUCLEOTIDE SEQUENCE [LARGE SCALE GENOMIC DNA]</scope>
    <source>
        <strain evidence="4">04CH-RAC-A.6.1</strain>
    </source>
</reference>
<dbReference type="PANTHER" id="PTHR21646">
    <property type="entry name" value="UBIQUITIN CARBOXYL-TERMINAL HYDROLASE"/>
    <property type="match status" value="1"/>
</dbReference>
<dbReference type="Pfam" id="PF00443">
    <property type="entry name" value="UCH"/>
    <property type="match status" value="1"/>
</dbReference>
<protein>
    <recommendedName>
        <fullName evidence="2">USP domain-containing protein</fullName>
    </recommendedName>
</protein>
<dbReference type="SUPFAM" id="SSF54001">
    <property type="entry name" value="Cysteine proteinases"/>
    <property type="match status" value="1"/>
</dbReference>
<dbReference type="CDD" id="cd02257">
    <property type="entry name" value="Peptidase_C19"/>
    <property type="match status" value="1"/>
</dbReference>
<gene>
    <name evidence="3" type="ORF">RAG0_07232</name>
</gene>
<feature type="compositionally biased region" description="Basic and acidic residues" evidence="1">
    <location>
        <begin position="1048"/>
        <end position="1066"/>
    </location>
</feature>